<comment type="similarity">
    <text evidence="1">Belongs to the peptidase S45 family.</text>
</comment>
<evidence type="ECO:0000256" key="5">
    <source>
        <dbReference type="PIRSR" id="PIRSR001227-1"/>
    </source>
</evidence>
<dbReference type="RefSeq" id="WP_274682493.1">
    <property type="nucleotide sequence ID" value="NZ_JAKNBA010000002.1"/>
</dbReference>
<dbReference type="Gene3D" id="2.30.120.10">
    <property type="match status" value="1"/>
</dbReference>
<dbReference type="InterPro" id="IPR002692">
    <property type="entry name" value="S45"/>
</dbReference>
<dbReference type="PANTHER" id="PTHR34218">
    <property type="entry name" value="PEPTIDASE S45 PENICILLIN AMIDASE"/>
    <property type="match status" value="1"/>
</dbReference>
<dbReference type="Proteomes" id="UP001140979">
    <property type="component" value="Unassembled WGS sequence"/>
</dbReference>
<protein>
    <submittedName>
        <fullName evidence="8">Penicillin acylase family protein</fullName>
    </submittedName>
</protein>
<dbReference type="InterPro" id="IPR014395">
    <property type="entry name" value="Pen/GL7ACA/AHL_acylase"/>
</dbReference>
<feature type="binding site" evidence="6">
    <location>
        <position position="315"/>
    </location>
    <ligand>
        <name>Ca(2+)</name>
        <dbReference type="ChEBI" id="CHEBI:29108"/>
    </ligand>
</feature>
<feature type="binding site" evidence="6">
    <location>
        <position position="318"/>
    </location>
    <ligand>
        <name>Ca(2+)</name>
        <dbReference type="ChEBI" id="CHEBI:29108"/>
    </ligand>
</feature>
<keyword evidence="2" id="KW-0378">Hydrolase</keyword>
<dbReference type="GO" id="GO:0016811">
    <property type="term" value="F:hydrolase activity, acting on carbon-nitrogen (but not peptide) bonds, in linear amides"/>
    <property type="evidence" value="ECO:0007669"/>
    <property type="project" value="InterPro"/>
</dbReference>
<evidence type="ECO:0000256" key="3">
    <source>
        <dbReference type="ARBA" id="ARBA00023145"/>
    </source>
</evidence>
<dbReference type="Gene3D" id="3.60.20.10">
    <property type="entry name" value="Glutamine Phosphoribosylpyrophosphate, subunit 1, domain 1"/>
    <property type="match status" value="1"/>
</dbReference>
<feature type="transmembrane region" description="Helical" evidence="7">
    <location>
        <begin position="12"/>
        <end position="32"/>
    </location>
</feature>
<dbReference type="SUPFAM" id="SSF56235">
    <property type="entry name" value="N-terminal nucleophile aminohydrolases (Ntn hydrolases)"/>
    <property type="match status" value="1"/>
</dbReference>
<comment type="caution">
    <text evidence="8">The sequence shown here is derived from an EMBL/GenBank/DDBJ whole genome shotgun (WGS) entry which is preliminary data.</text>
</comment>
<dbReference type="Pfam" id="PF01804">
    <property type="entry name" value="Penicil_amidase"/>
    <property type="match status" value="1"/>
</dbReference>
<dbReference type="InterPro" id="IPR043147">
    <property type="entry name" value="Penicillin_amidase_A-knob"/>
</dbReference>
<dbReference type="AlphaFoldDB" id="A0A9X4EUE1"/>
<dbReference type="Gene3D" id="1.10.1400.10">
    <property type="match status" value="1"/>
</dbReference>
<feature type="active site" description="Nucleophile" evidence="5">
    <location>
        <position position="243"/>
    </location>
</feature>
<name>A0A9X4EUE1_9VIBR</name>
<evidence type="ECO:0000256" key="1">
    <source>
        <dbReference type="ARBA" id="ARBA00006586"/>
    </source>
</evidence>
<comment type="cofactor">
    <cofactor evidence="6">
        <name>Ca(2+)</name>
        <dbReference type="ChEBI" id="CHEBI:29108"/>
    </cofactor>
    <text evidence="6">Binds 1 Ca(2+) ion per dimer.</text>
</comment>
<dbReference type="GO" id="GO:0017000">
    <property type="term" value="P:antibiotic biosynthetic process"/>
    <property type="evidence" value="ECO:0007669"/>
    <property type="project" value="InterPro"/>
</dbReference>
<dbReference type="PANTHER" id="PTHR34218:SF4">
    <property type="entry name" value="ACYL-HOMOSERINE LACTONE ACYLASE QUIP"/>
    <property type="match status" value="1"/>
</dbReference>
<keyword evidence="6" id="KW-0479">Metal-binding</keyword>
<keyword evidence="7" id="KW-1133">Transmembrane helix</keyword>
<comment type="subunit">
    <text evidence="4">Heterodimer of an alpha subunit and a beta subunit processed from the same precursor.</text>
</comment>
<dbReference type="InterPro" id="IPR023343">
    <property type="entry name" value="Penicillin_amidase_dom1"/>
</dbReference>
<accession>A0A9X4EUE1</accession>
<dbReference type="Gene3D" id="1.10.439.10">
    <property type="entry name" value="Penicillin Amidohydrolase, domain 1"/>
    <property type="match status" value="1"/>
</dbReference>
<evidence type="ECO:0000256" key="6">
    <source>
        <dbReference type="PIRSR" id="PIRSR001227-2"/>
    </source>
</evidence>
<evidence type="ECO:0000256" key="2">
    <source>
        <dbReference type="ARBA" id="ARBA00022801"/>
    </source>
</evidence>
<sequence>MKRLDKPSASVYFVLILLVPAILVAAFLYVTFRWDLPQANHTSQLQYGQQTITVHRDGYSIPDIQANTELAVYFGLGAMHAQDRLWQMEVNRRRAAGTLSAVMGNSTLKSDQLMRTLGLKQNAQRMWQQLPNDQKQLLDAYTQGINYAMAQLTTLPIEFTIFDLTPQPWQPIDSMLLMQLMTWDLASNMESEITRSALLKNFGLDKTNEVMKPLVLDGVSNLTAAMDSSRLGPYFFNREATGSNGWVISGQYTASGQPLLANDLHLPNSIPSIWYLARMKGGNLEVSGATFPGLPFVVIGRNPNIAWGITNMMADTQDIYFERINPNNRNQYFYDGAWYDMTLSEEKIDVKTEPLKPQEDPITLQVRRTRNGVILSDLDPRLKGVSFSLKWTADVQNGGTFASFNRLNYAKNWPEFKQALRDYVAPVQNFLYADRDGNIGYLVPGMIPKRKPYDGMLPKQGWRAETQWPDWIEFDALPQQLNPEQGYIIAANNQFIDPEYPYFITGDWSDDFRAQTIETKLMRALQSPDGVDINDMKQWQNDVSSPDAVNNVALLLNQLTLGQASPALLARLANWNGEMARESVAATIYTAWLYQMNRLMVADDLTRAPIPANERQYLNVLTQKLDLAFVSNTLNNTTSQWCDFVMIEPTQSCNAIVNSAFDHAINALSARYGNDPDNWRWGAVHQAQYPHFPFSKPERSATGISYFNGMLSTFFHRSIAASGGEQTLNVSPSSFRTDAWFMPFYGTSYRQVIDFGDDTQDAFINTTGQSGNVFSPHYDDMITKHQNGDYIPMSESKALHHQRSDGGNL</sequence>
<feature type="binding site" evidence="6">
    <location>
        <position position="192"/>
    </location>
    <ligand>
        <name>Ca(2+)</name>
        <dbReference type="ChEBI" id="CHEBI:29108"/>
    </ligand>
</feature>
<proteinExistence type="inferred from homology"/>
<evidence type="ECO:0000313" key="9">
    <source>
        <dbReference type="Proteomes" id="UP001140979"/>
    </source>
</evidence>
<dbReference type="InterPro" id="IPR043146">
    <property type="entry name" value="Penicillin_amidase_N_B-knob"/>
</dbReference>
<organism evidence="8 9">
    <name type="scientific">Vibrio aestuarianus</name>
    <dbReference type="NCBI Taxonomy" id="28171"/>
    <lineage>
        <taxon>Bacteria</taxon>
        <taxon>Pseudomonadati</taxon>
        <taxon>Pseudomonadota</taxon>
        <taxon>Gammaproteobacteria</taxon>
        <taxon>Vibrionales</taxon>
        <taxon>Vibrionaceae</taxon>
        <taxon>Vibrio</taxon>
    </lineage>
</organism>
<dbReference type="EMBL" id="JAKNBA010000002">
    <property type="protein sequence ID" value="MDE1240875.1"/>
    <property type="molecule type" value="Genomic_DNA"/>
</dbReference>
<dbReference type="PIRSF" id="PIRSF001227">
    <property type="entry name" value="Pen_acylase"/>
    <property type="match status" value="1"/>
</dbReference>
<gene>
    <name evidence="8" type="ORF">L9W94_01700</name>
</gene>
<keyword evidence="7" id="KW-0472">Membrane</keyword>
<evidence type="ECO:0000256" key="7">
    <source>
        <dbReference type="SAM" id="Phobius"/>
    </source>
</evidence>
<reference evidence="8" key="1">
    <citation type="submission" date="2022-02" db="EMBL/GenBank/DDBJ databases">
        <title>Emergence and expansion in Europe of a Vibrio aestuarianus clonal complex pathogenic for oysters.</title>
        <authorList>
            <person name="Mesnil A."/>
            <person name="Travers M.-A."/>
        </authorList>
    </citation>
    <scope>NUCLEOTIDE SEQUENCE</scope>
    <source>
        <strain evidence="8">19_064_11T1</strain>
    </source>
</reference>
<dbReference type="InterPro" id="IPR029055">
    <property type="entry name" value="Ntn_hydrolases_N"/>
</dbReference>
<dbReference type="CDD" id="cd03747">
    <property type="entry name" value="Ntn_PGA_like"/>
    <property type="match status" value="1"/>
</dbReference>
<evidence type="ECO:0000313" key="8">
    <source>
        <dbReference type="EMBL" id="MDE1240875.1"/>
    </source>
</evidence>
<keyword evidence="7" id="KW-0812">Transmembrane</keyword>
<keyword evidence="6" id="KW-0106">Calcium</keyword>
<dbReference type="GO" id="GO:0046872">
    <property type="term" value="F:metal ion binding"/>
    <property type="evidence" value="ECO:0007669"/>
    <property type="project" value="UniProtKB-KW"/>
</dbReference>
<keyword evidence="3" id="KW-0865">Zymogen</keyword>
<evidence type="ECO:0000256" key="4">
    <source>
        <dbReference type="ARBA" id="ARBA00038735"/>
    </source>
</evidence>